<evidence type="ECO:0000313" key="2">
    <source>
        <dbReference type="Proteomes" id="UP001385951"/>
    </source>
</evidence>
<name>A0AAW0F9D7_9APHY</name>
<proteinExistence type="predicted"/>
<dbReference type="EMBL" id="JASBNA010000086">
    <property type="protein sequence ID" value="KAK7677558.1"/>
    <property type="molecule type" value="Genomic_DNA"/>
</dbReference>
<gene>
    <name evidence="1" type="ORF">QCA50_019467</name>
</gene>
<evidence type="ECO:0000313" key="1">
    <source>
        <dbReference type="EMBL" id="KAK7677558.1"/>
    </source>
</evidence>
<reference evidence="1 2" key="1">
    <citation type="submission" date="2022-09" db="EMBL/GenBank/DDBJ databases">
        <authorList>
            <person name="Palmer J.M."/>
        </authorList>
    </citation>
    <scope>NUCLEOTIDE SEQUENCE [LARGE SCALE GENOMIC DNA]</scope>
    <source>
        <strain evidence="1 2">DSM 7382</strain>
    </source>
</reference>
<dbReference type="AlphaFoldDB" id="A0AAW0F9D7"/>
<accession>A0AAW0F9D7</accession>
<sequence>MVFNRNLLPDGTGDDPSPQYLLASGLLSGGGEISGLTGRLVELNPYIDVLISFGL</sequence>
<protein>
    <submittedName>
        <fullName evidence="1">Uncharacterized protein</fullName>
    </submittedName>
</protein>
<comment type="caution">
    <text evidence="1">The sequence shown here is derived from an EMBL/GenBank/DDBJ whole genome shotgun (WGS) entry which is preliminary data.</text>
</comment>
<keyword evidence="2" id="KW-1185">Reference proteome</keyword>
<dbReference type="Proteomes" id="UP001385951">
    <property type="component" value="Unassembled WGS sequence"/>
</dbReference>
<organism evidence="1 2">
    <name type="scientific">Cerrena zonata</name>
    <dbReference type="NCBI Taxonomy" id="2478898"/>
    <lineage>
        <taxon>Eukaryota</taxon>
        <taxon>Fungi</taxon>
        <taxon>Dikarya</taxon>
        <taxon>Basidiomycota</taxon>
        <taxon>Agaricomycotina</taxon>
        <taxon>Agaricomycetes</taxon>
        <taxon>Polyporales</taxon>
        <taxon>Cerrenaceae</taxon>
        <taxon>Cerrena</taxon>
    </lineage>
</organism>